<name>A0AA88D1H2_FICCA</name>
<evidence type="ECO:0000313" key="1">
    <source>
        <dbReference type="EMBL" id="GMN37707.1"/>
    </source>
</evidence>
<reference evidence="1" key="1">
    <citation type="submission" date="2023-07" db="EMBL/GenBank/DDBJ databases">
        <title>draft genome sequence of fig (Ficus carica).</title>
        <authorList>
            <person name="Takahashi T."/>
            <person name="Nishimura K."/>
        </authorList>
    </citation>
    <scope>NUCLEOTIDE SEQUENCE</scope>
</reference>
<evidence type="ECO:0000313" key="2">
    <source>
        <dbReference type="Proteomes" id="UP001187192"/>
    </source>
</evidence>
<comment type="caution">
    <text evidence="1">The sequence shown here is derived from an EMBL/GenBank/DDBJ whole genome shotgun (WGS) entry which is preliminary data.</text>
</comment>
<protein>
    <submittedName>
        <fullName evidence="1">Uncharacterized protein</fullName>
    </submittedName>
</protein>
<accession>A0AA88D1H2</accession>
<keyword evidence="2" id="KW-1185">Reference proteome</keyword>
<dbReference type="EMBL" id="BTGU01000007">
    <property type="protein sequence ID" value="GMN37707.1"/>
    <property type="molecule type" value="Genomic_DNA"/>
</dbReference>
<organism evidence="1 2">
    <name type="scientific">Ficus carica</name>
    <name type="common">Common fig</name>
    <dbReference type="NCBI Taxonomy" id="3494"/>
    <lineage>
        <taxon>Eukaryota</taxon>
        <taxon>Viridiplantae</taxon>
        <taxon>Streptophyta</taxon>
        <taxon>Embryophyta</taxon>
        <taxon>Tracheophyta</taxon>
        <taxon>Spermatophyta</taxon>
        <taxon>Magnoliopsida</taxon>
        <taxon>eudicotyledons</taxon>
        <taxon>Gunneridae</taxon>
        <taxon>Pentapetalae</taxon>
        <taxon>rosids</taxon>
        <taxon>fabids</taxon>
        <taxon>Rosales</taxon>
        <taxon>Moraceae</taxon>
        <taxon>Ficeae</taxon>
        <taxon>Ficus</taxon>
    </lineage>
</organism>
<gene>
    <name evidence="1" type="ORF">TIFTF001_007041</name>
</gene>
<dbReference type="AlphaFoldDB" id="A0AA88D1H2"/>
<sequence>MQTRFVRVSPQLWLALSLVVNEDRSLTSRCVRVAPTRRAISSRIFEKRSPLVGSSERLDVLVRGSSGSNTQCDRVVRSGSAGRSAVDHLQREKQLEVIGTLGTLGWLAVSASKSSPSQSRWRRVAM</sequence>
<proteinExistence type="predicted"/>
<dbReference type="Proteomes" id="UP001187192">
    <property type="component" value="Unassembled WGS sequence"/>
</dbReference>